<accession>A0ABS1D9R8</accession>
<evidence type="ECO:0000313" key="2">
    <source>
        <dbReference type="Proteomes" id="UP001296873"/>
    </source>
</evidence>
<dbReference type="EMBL" id="NRRL01000003">
    <property type="protein sequence ID" value="MBK1666959.1"/>
    <property type="molecule type" value="Genomic_DNA"/>
</dbReference>
<name>A0ABS1D9R8_9PROT</name>
<dbReference type="Proteomes" id="UP001296873">
    <property type="component" value="Unassembled WGS sequence"/>
</dbReference>
<organism evidence="1 2">
    <name type="scientific">Rhodovibrio sodomensis</name>
    <dbReference type="NCBI Taxonomy" id="1088"/>
    <lineage>
        <taxon>Bacteria</taxon>
        <taxon>Pseudomonadati</taxon>
        <taxon>Pseudomonadota</taxon>
        <taxon>Alphaproteobacteria</taxon>
        <taxon>Rhodospirillales</taxon>
        <taxon>Rhodovibrionaceae</taxon>
        <taxon>Rhodovibrio</taxon>
    </lineage>
</organism>
<comment type="caution">
    <text evidence="1">The sequence shown here is derived from an EMBL/GenBank/DDBJ whole genome shotgun (WGS) entry which is preliminary data.</text>
</comment>
<sequence>MPATGPGFAIERHEVVFNRADGNMLCYRGAPVGLLLDASCGFVSDGKVEDLQNKRLLMIAGARQLAPKNADRMARDLVILEVEPTQESVDRANKALHNQHAAKALAEALREGRSLEVEAAPAC</sequence>
<reference evidence="1 2" key="1">
    <citation type="journal article" date="2020" name="Microorganisms">
        <title>Osmotic Adaptation and Compatible Solute Biosynthesis of Phototrophic Bacteria as Revealed from Genome Analyses.</title>
        <authorList>
            <person name="Imhoff J.F."/>
            <person name="Rahn T."/>
            <person name="Kunzel S."/>
            <person name="Keller A."/>
            <person name="Neulinger S.C."/>
        </authorList>
    </citation>
    <scope>NUCLEOTIDE SEQUENCE [LARGE SCALE GENOMIC DNA]</scope>
    <source>
        <strain evidence="1 2">DSM 9895</strain>
    </source>
</reference>
<proteinExistence type="predicted"/>
<evidence type="ECO:0000313" key="1">
    <source>
        <dbReference type="EMBL" id="MBK1666959.1"/>
    </source>
</evidence>
<gene>
    <name evidence="1" type="ORF">CKO28_02735</name>
</gene>
<protein>
    <submittedName>
        <fullName evidence="1">Uncharacterized protein</fullName>
    </submittedName>
</protein>
<keyword evidence="2" id="KW-1185">Reference proteome</keyword>